<sequence length="132" mass="14422">MKALTVRQPWAGAIAHQTKRVENRTWKLPAAHEGARILIHAGAQRDRDAIVYGEHLDVYSAIVAIATVTGCHFDDGNQVCCSYWAQPGLYHWSLADVVALPEPVLAKGALGFWTPDDDLVATVAHQLEAVRA</sequence>
<evidence type="ECO:0000313" key="1">
    <source>
        <dbReference type="EMBL" id="GAA3154230.1"/>
    </source>
</evidence>
<organism evidence="1 2">
    <name type="scientific">Streptomyces rectiviolaceus</name>
    <dbReference type="NCBI Taxonomy" id="332591"/>
    <lineage>
        <taxon>Bacteria</taxon>
        <taxon>Bacillati</taxon>
        <taxon>Actinomycetota</taxon>
        <taxon>Actinomycetes</taxon>
        <taxon>Kitasatosporales</taxon>
        <taxon>Streptomycetaceae</taxon>
        <taxon>Streptomyces</taxon>
    </lineage>
</organism>
<dbReference type="Proteomes" id="UP001501637">
    <property type="component" value="Unassembled WGS sequence"/>
</dbReference>
<protein>
    <recommendedName>
        <fullName evidence="3">ASCH domain-containing protein</fullName>
    </recommendedName>
</protein>
<name>A0ABP6NNR9_9ACTN</name>
<dbReference type="SUPFAM" id="SSF88697">
    <property type="entry name" value="PUA domain-like"/>
    <property type="match status" value="1"/>
</dbReference>
<comment type="caution">
    <text evidence="1">The sequence shown here is derived from an EMBL/GenBank/DDBJ whole genome shotgun (WGS) entry which is preliminary data.</text>
</comment>
<dbReference type="EMBL" id="BAAAUG010000252">
    <property type="protein sequence ID" value="GAA3154230.1"/>
    <property type="molecule type" value="Genomic_DNA"/>
</dbReference>
<reference evidence="2" key="1">
    <citation type="journal article" date="2019" name="Int. J. Syst. Evol. Microbiol.">
        <title>The Global Catalogue of Microorganisms (GCM) 10K type strain sequencing project: providing services to taxonomists for standard genome sequencing and annotation.</title>
        <authorList>
            <consortium name="The Broad Institute Genomics Platform"/>
            <consortium name="The Broad Institute Genome Sequencing Center for Infectious Disease"/>
            <person name="Wu L."/>
            <person name="Ma J."/>
        </authorList>
    </citation>
    <scope>NUCLEOTIDE SEQUENCE [LARGE SCALE GENOMIC DNA]</scope>
    <source>
        <strain evidence="2">JCM 9092</strain>
    </source>
</reference>
<dbReference type="RefSeq" id="WP_344530960.1">
    <property type="nucleotide sequence ID" value="NZ_BAAAUG010000252.1"/>
</dbReference>
<accession>A0ABP6NNR9</accession>
<keyword evidence="2" id="KW-1185">Reference proteome</keyword>
<proteinExistence type="predicted"/>
<dbReference type="Gene3D" id="2.30.130.30">
    <property type="entry name" value="Hypothetical protein"/>
    <property type="match status" value="1"/>
</dbReference>
<dbReference type="InterPro" id="IPR015947">
    <property type="entry name" value="PUA-like_sf"/>
</dbReference>
<gene>
    <name evidence="1" type="ORF">GCM10010449_84450</name>
</gene>
<evidence type="ECO:0008006" key="3">
    <source>
        <dbReference type="Google" id="ProtNLM"/>
    </source>
</evidence>
<evidence type="ECO:0000313" key="2">
    <source>
        <dbReference type="Proteomes" id="UP001501637"/>
    </source>
</evidence>